<proteinExistence type="predicted"/>
<evidence type="ECO:0000313" key="1">
    <source>
        <dbReference type="EMBL" id="MCS5735214.1"/>
    </source>
</evidence>
<accession>A0ABT2H5M5</accession>
<keyword evidence="2" id="KW-1185">Reference proteome</keyword>
<comment type="caution">
    <text evidence="1">The sequence shown here is derived from an EMBL/GenBank/DDBJ whole genome shotgun (WGS) entry which is preliminary data.</text>
</comment>
<dbReference type="EMBL" id="JANLCJ010000005">
    <property type="protein sequence ID" value="MCS5735214.1"/>
    <property type="molecule type" value="Genomic_DNA"/>
</dbReference>
<gene>
    <name evidence="1" type="ORF">N1032_15815</name>
</gene>
<sequence length="74" mass="8161">MERDEYPPGTTTERQETAMHDLKGSAAQRLEQLAAVDSDAATTEWLTRQLELALAELAALEPIADAAREANEDY</sequence>
<dbReference type="Proteomes" id="UP001165586">
    <property type="component" value="Unassembled WGS sequence"/>
</dbReference>
<organism evidence="1 2">
    <name type="scientific">Herbiconiux daphne</name>
    <dbReference type="NCBI Taxonomy" id="2970914"/>
    <lineage>
        <taxon>Bacteria</taxon>
        <taxon>Bacillati</taxon>
        <taxon>Actinomycetota</taxon>
        <taxon>Actinomycetes</taxon>
        <taxon>Micrococcales</taxon>
        <taxon>Microbacteriaceae</taxon>
        <taxon>Herbiconiux</taxon>
    </lineage>
</organism>
<protein>
    <submittedName>
        <fullName evidence="1">Uncharacterized protein</fullName>
    </submittedName>
</protein>
<dbReference type="RefSeq" id="WP_259540121.1">
    <property type="nucleotide sequence ID" value="NZ_JANLCJ010000005.1"/>
</dbReference>
<evidence type="ECO:0000313" key="2">
    <source>
        <dbReference type="Proteomes" id="UP001165586"/>
    </source>
</evidence>
<name>A0ABT2H5M5_9MICO</name>
<reference evidence="1" key="1">
    <citation type="submission" date="2022-08" db="EMBL/GenBank/DDBJ databases">
        <authorList>
            <person name="Deng Y."/>
            <person name="Han X.-F."/>
            <person name="Zhang Y.-Q."/>
        </authorList>
    </citation>
    <scope>NUCLEOTIDE SEQUENCE</scope>
    <source>
        <strain evidence="1">CPCC 203386</strain>
    </source>
</reference>